<comment type="function">
    <text evidence="1">Possible endonuclease which induces a single-strand cut and initiates DNA replication.</text>
</comment>
<dbReference type="RefSeq" id="WP_042871364.1">
    <property type="nucleotide sequence ID" value="NZ_CM001975.1"/>
</dbReference>
<gene>
    <name evidence="9" type="ORF">Dpoa569_0001407</name>
</gene>
<feature type="compositionally biased region" description="Basic and acidic residues" evidence="7">
    <location>
        <begin position="723"/>
        <end position="734"/>
    </location>
</feature>
<organism evidence="9 10">
    <name type="scientific">Dickeya poaceiphila</name>
    <dbReference type="NCBI Taxonomy" id="568768"/>
    <lineage>
        <taxon>Bacteria</taxon>
        <taxon>Pseudomonadati</taxon>
        <taxon>Pseudomonadota</taxon>
        <taxon>Gammaproteobacteria</taxon>
        <taxon>Enterobacterales</taxon>
        <taxon>Pectobacteriaceae</taxon>
        <taxon>Dickeya</taxon>
    </lineage>
</organism>
<dbReference type="GO" id="GO:0016787">
    <property type="term" value="F:hydrolase activity"/>
    <property type="evidence" value="ECO:0007669"/>
    <property type="project" value="UniProtKB-KW"/>
</dbReference>
<evidence type="ECO:0000313" key="9">
    <source>
        <dbReference type="EMBL" id="QDX29609.1"/>
    </source>
</evidence>
<keyword evidence="10" id="KW-1185">Reference proteome</keyword>
<evidence type="ECO:0000256" key="2">
    <source>
        <dbReference type="ARBA" id="ARBA00009260"/>
    </source>
</evidence>
<keyword evidence="3" id="KW-0235">DNA replication</keyword>
<dbReference type="Proteomes" id="UP000320591">
    <property type="component" value="Chromosome"/>
</dbReference>
<protein>
    <submittedName>
        <fullName evidence="9">Replication endonuclease</fullName>
    </submittedName>
</protein>
<evidence type="ECO:0000256" key="3">
    <source>
        <dbReference type="ARBA" id="ARBA00022705"/>
    </source>
</evidence>
<keyword evidence="4" id="KW-0540">Nuclease</keyword>
<keyword evidence="6" id="KW-0378">Hydrolase</keyword>
<dbReference type="OrthoDB" id="5568266at2"/>
<reference evidence="9 10" key="1">
    <citation type="journal article" date="2019" name="Environ. Microbiol.">
        <title>The phytopathogenic nature of Dickeya aquatica 174/2 and the dynamic early evolution of Dickeya pathogenicity.</title>
        <authorList>
            <person name="Duprey A."/>
            <person name="Taib N."/>
            <person name="Leonard S."/>
            <person name="Garin T."/>
            <person name="Flandrois J.P."/>
            <person name="Nasser W."/>
            <person name="Brochier-Armanet C."/>
            <person name="Reverchon S."/>
        </authorList>
    </citation>
    <scope>NUCLEOTIDE SEQUENCE [LARGE SCALE GENOMIC DNA]</scope>
    <source>
        <strain evidence="9 10">NCPPB 569</strain>
    </source>
</reference>
<dbReference type="Pfam" id="PF05840">
    <property type="entry name" value="Phage_GPA"/>
    <property type="match status" value="1"/>
</dbReference>
<evidence type="ECO:0000259" key="8">
    <source>
        <dbReference type="Pfam" id="PF05840"/>
    </source>
</evidence>
<evidence type="ECO:0000256" key="4">
    <source>
        <dbReference type="ARBA" id="ARBA00022722"/>
    </source>
</evidence>
<comment type="similarity">
    <text evidence="2">Belongs to the phage GPA family.</text>
</comment>
<dbReference type="GO" id="GO:0006260">
    <property type="term" value="P:DNA replication"/>
    <property type="evidence" value="ECO:0007669"/>
    <property type="project" value="UniProtKB-KW"/>
</dbReference>
<accession>A0A5B8HKB3</accession>
<feature type="compositionally biased region" description="Acidic residues" evidence="7">
    <location>
        <begin position="699"/>
        <end position="713"/>
    </location>
</feature>
<dbReference type="AlphaFoldDB" id="A0A5B8HKB3"/>
<feature type="compositionally biased region" description="Polar residues" evidence="7">
    <location>
        <begin position="750"/>
        <end position="762"/>
    </location>
</feature>
<keyword evidence="5 9" id="KW-0255">Endonuclease</keyword>
<proteinExistence type="inferred from homology"/>
<feature type="region of interest" description="Disordered" evidence="7">
    <location>
        <begin position="659"/>
        <end position="764"/>
    </location>
</feature>
<evidence type="ECO:0000313" key="10">
    <source>
        <dbReference type="Proteomes" id="UP000320591"/>
    </source>
</evidence>
<evidence type="ECO:0000256" key="1">
    <source>
        <dbReference type="ARBA" id="ARBA00003293"/>
    </source>
</evidence>
<evidence type="ECO:0000256" key="5">
    <source>
        <dbReference type="ARBA" id="ARBA00022759"/>
    </source>
</evidence>
<name>A0A5B8HKB3_9GAMM</name>
<dbReference type="EMBL" id="CP042220">
    <property type="protein sequence ID" value="QDX29609.1"/>
    <property type="molecule type" value="Genomic_DNA"/>
</dbReference>
<dbReference type="KEGG" id="dic:Dpoa569_0001407"/>
<evidence type="ECO:0000256" key="7">
    <source>
        <dbReference type="SAM" id="MobiDB-lite"/>
    </source>
</evidence>
<evidence type="ECO:0000256" key="6">
    <source>
        <dbReference type="ARBA" id="ARBA00022801"/>
    </source>
</evidence>
<dbReference type="STRING" id="568768.GCA_000406125_02456"/>
<dbReference type="InterPro" id="IPR008766">
    <property type="entry name" value="Replication_gene_A-like"/>
</dbReference>
<feature type="domain" description="Replication gene A protein-like" evidence="8">
    <location>
        <begin position="193"/>
        <end position="502"/>
    </location>
</feature>
<dbReference type="GO" id="GO:0004519">
    <property type="term" value="F:endonuclease activity"/>
    <property type="evidence" value="ECO:0007669"/>
    <property type="project" value="UniProtKB-KW"/>
</dbReference>
<feature type="compositionally biased region" description="Polar residues" evidence="7">
    <location>
        <begin position="671"/>
        <end position="687"/>
    </location>
</feature>
<sequence length="848" mass="95969">MPEQWAYPWNAPRPAISAPSGVADLRPSLLVTDAEPHPTVTRHLSRMVKRALAAPGDDLNLNQAVAQLEHWEPNGTQLHIRRGLAEIVRRDHQEAVSGWMKTPEGVEARLHEQPFFIRDVYRQKIEWLRANREPRHISAFFMGTVKKALLRLDAVRAQQGVRDGFASELAAYWGPRWVHLAEFTRHEVINAAHTLATAIAEMFETECGHTSPEDMTDNKIQWLYRHLGYELLALRVTPPCWGLVIGDEQARHRIYSAILRITSPEWWGRKLWRLRCEWRENQFRAIGVIHKKRMPYVSLDALNQWQEQRRKNRAFFQTHELVDEDGNITSLENMVYGSISNPAIRRHELMTRMAGVEMVAIARGDEGVFLTITCPSRYHANIQNGHQNPKWDHASPRQGQRYLCRTWARAMSALNRRGLRPYGFRVAEPHHDATPHWHVLLFMPPADRKAITDILREYFITEDRAELGRNTGARFKAKKLDPRKGSATAYVAKYISKNIDGYALDGELDNETGKPLRETAKFAMAWASQHNIRQFQPFGLPPVTVWRELRRLANQLTAAQKESGTFKRGAAQLVDPAMDAVLASADAGCFATYIEKQGGVLIPRERYTVRIAYEDADEQNTYGETPEKIFGVFSPRLGAISRICTRLIKWKIRKKQSADDGASIGTGSGLAVTSPTGDAWSSVNNSTGDEKTAIPAGIDGDDYGSCEAPDGEPGDTSAQTFADFERMTDPERRALLSRLRTQPTDRRNNQHSSTTQRNTSAEKQVVGKLPDEWRASIADFARSIGWDINTGELQRLAAGNAITFADHSYVASTDGCLYRTQTRKQKETEYQDKATALLQRIAVLRDVS</sequence>